<evidence type="ECO:0000256" key="1">
    <source>
        <dbReference type="ARBA" id="ARBA00023002"/>
    </source>
</evidence>
<dbReference type="EMBL" id="LN899822">
    <property type="protein sequence ID" value="CUV62134.1"/>
    <property type="molecule type" value="Genomic_DNA"/>
</dbReference>
<dbReference type="EMBL" id="LN899823">
    <property type="protein sequence ID" value="CUV25866.1"/>
    <property type="molecule type" value="Genomic_DNA"/>
</dbReference>
<dbReference type="PANTHER" id="PTHR13847">
    <property type="entry name" value="SARCOSINE DEHYDROGENASE-RELATED"/>
    <property type="match status" value="1"/>
</dbReference>
<protein>
    <submittedName>
        <fullName evidence="8">FAD-dependent oxidoreductase</fullName>
    </submittedName>
    <submittedName>
        <fullName evidence="4">Putative d-amino acid oxidase flavoprotein oxidoreductase</fullName>
        <ecNumber evidence="4">1.4.3.3</ecNumber>
    </submittedName>
</protein>
<dbReference type="Gene3D" id="3.30.9.10">
    <property type="entry name" value="D-Amino Acid Oxidase, subunit A, domain 2"/>
    <property type="match status" value="1"/>
</dbReference>
<feature type="domain" description="FAD dependent oxidoreductase" evidence="2">
    <location>
        <begin position="6"/>
        <end position="345"/>
    </location>
</feature>
<sequence length="379" mass="40059">MPTPFDVTILGGGLAGRLCAWQLAQTGVPPARIAVVERGARDGSGSAAYVAAAMLAPLAEAAVADRFVVELGLASLTLWRDWLPMLRTPVFFQQAGTLVVWHPADRGEASLFANHVRAATPPERIAADLRAVDAEGIGTLEPALAQRFSQGLYLAGEGQLDNRAVLDALATELEALGVQLRWNTAVADPHPQALAAAGLGARLVLDCRGLGAKPQWPQLRGLRGEVARIHAPDVTLTRPVRMLHPRYPIYIAPKPGHVYVIGATEIESDDMSPVSVRSTLELLSAAYAVHPAFGEARVLELCTQCRPTLPDHRPAIRWDGAGTLSVNGLYRHGYMIAPAVAQAAVAAAHALLDGRAIDAPASAWPGLFAAPASPEPVLP</sequence>
<evidence type="ECO:0000313" key="4">
    <source>
        <dbReference type="EMBL" id="CUV36766.1"/>
    </source>
</evidence>
<keyword evidence="1 4" id="KW-0560">Oxidoreductase</keyword>
<dbReference type="PATRIC" id="fig|305.108.peg.1164"/>
<proteinExistence type="predicted"/>
<dbReference type="InterPro" id="IPR036188">
    <property type="entry name" value="FAD/NAD-bd_sf"/>
</dbReference>
<evidence type="ECO:0000313" key="8">
    <source>
        <dbReference type="EMBL" id="QCX50298.1"/>
    </source>
</evidence>
<reference evidence="4" key="1">
    <citation type="submission" date="2015-10" db="EMBL/GenBank/DDBJ databases">
        <authorList>
            <person name="Gilbert D.G."/>
        </authorList>
    </citation>
    <scope>NUCLEOTIDE SEQUENCE</scope>
    <source>
        <strain evidence="4">Phyl III-seqv23</strain>
    </source>
</reference>
<dbReference type="Pfam" id="PF01266">
    <property type="entry name" value="DAO"/>
    <property type="match status" value="1"/>
</dbReference>
<accession>A0A0K1ZPL5</accession>
<dbReference type="EMBL" id="LN899826">
    <property type="protein sequence ID" value="CUV42092.1"/>
    <property type="molecule type" value="Genomic_DNA"/>
</dbReference>
<evidence type="ECO:0000313" key="7">
    <source>
        <dbReference type="EMBL" id="CUV62134.1"/>
    </source>
</evidence>
<dbReference type="EMBL" id="LN899825">
    <property type="protein sequence ID" value="CUV36766.1"/>
    <property type="molecule type" value="Genomic_DNA"/>
</dbReference>
<dbReference type="GO" id="GO:0003884">
    <property type="term" value="F:D-amino-acid oxidase activity"/>
    <property type="evidence" value="ECO:0007669"/>
    <property type="project" value="UniProtKB-EC"/>
</dbReference>
<dbReference type="Proteomes" id="UP000310553">
    <property type="component" value="Chromosome"/>
</dbReference>
<organism evidence="4">
    <name type="scientific">Ralstonia solanacearum</name>
    <name type="common">Pseudomonas solanacearum</name>
    <dbReference type="NCBI Taxonomy" id="305"/>
    <lineage>
        <taxon>Bacteria</taxon>
        <taxon>Pseudomonadati</taxon>
        <taxon>Pseudomonadota</taxon>
        <taxon>Betaproteobacteria</taxon>
        <taxon>Burkholderiales</taxon>
        <taxon>Burkholderiaceae</taxon>
        <taxon>Ralstonia</taxon>
        <taxon>Ralstonia solanacearum species complex</taxon>
    </lineage>
</organism>
<reference evidence="8 9" key="2">
    <citation type="submission" date="2019-04" db="EMBL/GenBank/DDBJ databases">
        <title>Complete Genome of UW386 and Higher Quality Genome of UW700.</title>
        <authorList>
            <person name="Jacobs J."/>
            <person name="Perez A."/>
            <person name="Steidl O."/>
            <person name="Allen C."/>
        </authorList>
    </citation>
    <scope>NUCLEOTIDE SEQUENCE [LARGE SCALE GENOMIC DNA]</scope>
    <source>
        <strain evidence="8 9">UW386</strain>
    </source>
</reference>
<evidence type="ECO:0000313" key="6">
    <source>
        <dbReference type="EMBL" id="CUV44854.1"/>
    </source>
</evidence>
<dbReference type="PANTHER" id="PTHR13847:SF289">
    <property type="entry name" value="GLYCINE OXIDASE"/>
    <property type="match status" value="1"/>
</dbReference>
<dbReference type="EMBL" id="CP039339">
    <property type="protein sequence ID" value="QCX50298.1"/>
    <property type="molecule type" value="Genomic_DNA"/>
</dbReference>
<evidence type="ECO:0000313" key="9">
    <source>
        <dbReference type="Proteomes" id="UP000310553"/>
    </source>
</evidence>
<dbReference type="EC" id="1.4.3.3" evidence="4"/>
<dbReference type="InterPro" id="IPR006076">
    <property type="entry name" value="FAD-dep_OxRdtase"/>
</dbReference>
<evidence type="ECO:0000313" key="3">
    <source>
        <dbReference type="EMBL" id="CUV25866.1"/>
    </source>
</evidence>
<gene>
    <name evidence="8" type="ORF">E7Z57_15120</name>
    <name evidence="7" type="ORF">RD1301_v1_2090004</name>
    <name evidence="3" type="ORF">RUN1744_v1_1130007</name>
    <name evidence="4" type="ORF">TD1301_v1_2380004</name>
    <name evidence="5" type="ORF">TF3108_v1_1060007</name>
    <name evidence="6" type="ORF">TO10_v1_180087</name>
</gene>
<dbReference type="RefSeq" id="WP_028860054.1">
    <property type="nucleotide sequence ID" value="NZ_CP103852.1"/>
</dbReference>
<evidence type="ECO:0000259" key="2">
    <source>
        <dbReference type="Pfam" id="PF01266"/>
    </source>
</evidence>
<dbReference type="Gene3D" id="3.50.50.60">
    <property type="entry name" value="FAD/NAD(P)-binding domain"/>
    <property type="match status" value="1"/>
</dbReference>
<evidence type="ECO:0000313" key="5">
    <source>
        <dbReference type="EMBL" id="CUV42092.1"/>
    </source>
</evidence>
<dbReference type="AlphaFoldDB" id="A0A0K1ZPL5"/>
<name>A0A0K1ZPL5_RALSL</name>
<dbReference type="GO" id="GO:0005737">
    <property type="term" value="C:cytoplasm"/>
    <property type="evidence" value="ECO:0007669"/>
    <property type="project" value="TreeGrafter"/>
</dbReference>
<dbReference type="EMBL" id="LN899827">
    <property type="protein sequence ID" value="CUV44854.1"/>
    <property type="molecule type" value="Genomic_DNA"/>
</dbReference>
<dbReference type="SUPFAM" id="SSF51905">
    <property type="entry name" value="FAD/NAD(P)-binding domain"/>
    <property type="match status" value="1"/>
</dbReference>